<evidence type="ECO:0008006" key="4">
    <source>
        <dbReference type="Google" id="ProtNLM"/>
    </source>
</evidence>
<keyword evidence="1" id="KW-0732">Signal</keyword>
<dbReference type="STRING" id="1891926.Fuma_05282"/>
<organism evidence="2 3">
    <name type="scientific">Fuerstiella marisgermanici</name>
    <dbReference type="NCBI Taxonomy" id="1891926"/>
    <lineage>
        <taxon>Bacteria</taxon>
        <taxon>Pseudomonadati</taxon>
        <taxon>Planctomycetota</taxon>
        <taxon>Planctomycetia</taxon>
        <taxon>Planctomycetales</taxon>
        <taxon>Planctomycetaceae</taxon>
        <taxon>Fuerstiella</taxon>
    </lineage>
</organism>
<dbReference type="EMBL" id="CP017641">
    <property type="protein sequence ID" value="APZ95623.1"/>
    <property type="molecule type" value="Genomic_DNA"/>
</dbReference>
<dbReference type="Pfam" id="PF07608">
    <property type="entry name" value="DUF1571"/>
    <property type="match status" value="1"/>
</dbReference>
<dbReference type="KEGG" id="fmr:Fuma_05282"/>
<dbReference type="InterPro" id="IPR011465">
    <property type="entry name" value="DUF1571"/>
</dbReference>
<proteinExistence type="predicted"/>
<dbReference type="AlphaFoldDB" id="A0A1P8WNI2"/>
<feature type="signal peptide" evidence="1">
    <location>
        <begin position="1"/>
        <end position="23"/>
    </location>
</feature>
<accession>A0A1P8WNI2</accession>
<keyword evidence="3" id="KW-1185">Reference proteome</keyword>
<protein>
    <recommendedName>
        <fullName evidence="4">DUF1571 domain-containing protein</fullName>
    </recommendedName>
</protein>
<evidence type="ECO:0000313" key="2">
    <source>
        <dbReference type="EMBL" id="APZ95623.1"/>
    </source>
</evidence>
<sequence length="256" mass="28991" precursor="true">MRIPRIQFCLLLCFIAAPSLVRAEEADKPSEHPLAPAIRYAKSCLEKVEAMPGYTATFYKKEVVGSTTVSHQMQIKIRHKPFSVYLHFDKPHTGREVLYVEGQNDGKLVAHAAGLLSIAGSMELAPTDPMAMSDNRYPITMAGIANMVRQTIKTWEEEAKYQGTEVKYFKDAKLGDMTCRVIESTHPKPFRQFKNHKVRLWVDSATGIPVRIQTFGFPRKAGAPAPIVEDYTFMNVKTDVRLSDADFDRNNRKYSF</sequence>
<evidence type="ECO:0000313" key="3">
    <source>
        <dbReference type="Proteomes" id="UP000187735"/>
    </source>
</evidence>
<reference evidence="2 3" key="1">
    <citation type="journal article" date="2016" name="Front. Microbiol.">
        <title>Fuerstia marisgermanicae gen. nov., sp. nov., an Unusual Member of the Phylum Planctomycetes from the German Wadden Sea.</title>
        <authorList>
            <person name="Kohn T."/>
            <person name="Heuer A."/>
            <person name="Jogler M."/>
            <person name="Vollmers J."/>
            <person name="Boedeker C."/>
            <person name="Bunk B."/>
            <person name="Rast P."/>
            <person name="Borchert D."/>
            <person name="Glockner I."/>
            <person name="Freese H.M."/>
            <person name="Klenk H.P."/>
            <person name="Overmann J."/>
            <person name="Kaster A.K."/>
            <person name="Rohde M."/>
            <person name="Wiegand S."/>
            <person name="Jogler C."/>
        </authorList>
    </citation>
    <scope>NUCLEOTIDE SEQUENCE [LARGE SCALE GENOMIC DNA]</scope>
    <source>
        <strain evidence="2 3">NH11</strain>
    </source>
</reference>
<dbReference type="RefSeq" id="WP_077026765.1">
    <property type="nucleotide sequence ID" value="NZ_CP017641.1"/>
</dbReference>
<dbReference type="OrthoDB" id="5456309at2"/>
<dbReference type="Proteomes" id="UP000187735">
    <property type="component" value="Chromosome"/>
</dbReference>
<feature type="chain" id="PRO_5012117113" description="DUF1571 domain-containing protein" evidence="1">
    <location>
        <begin position="24"/>
        <end position="256"/>
    </location>
</feature>
<name>A0A1P8WNI2_9PLAN</name>
<evidence type="ECO:0000256" key="1">
    <source>
        <dbReference type="SAM" id="SignalP"/>
    </source>
</evidence>
<gene>
    <name evidence="2" type="ORF">Fuma_05282</name>
</gene>